<dbReference type="PANTHER" id="PTHR35377">
    <property type="entry name" value="ANTITOXIN VAPB49-RELATED-RELATED"/>
    <property type="match status" value="1"/>
</dbReference>
<organism evidence="5">
    <name type="scientific">Cupriavidus taiwanensis</name>
    <dbReference type="NCBI Taxonomy" id="164546"/>
    <lineage>
        <taxon>Bacteria</taxon>
        <taxon>Pseudomonadati</taxon>
        <taxon>Pseudomonadota</taxon>
        <taxon>Betaproteobacteria</taxon>
        <taxon>Burkholderiales</taxon>
        <taxon>Burkholderiaceae</taxon>
        <taxon>Cupriavidus</taxon>
    </lineage>
</organism>
<dbReference type="Proteomes" id="UP000256297">
    <property type="component" value="Plasmid CBM2589_p"/>
</dbReference>
<evidence type="ECO:0000313" key="9">
    <source>
        <dbReference type="Proteomes" id="UP000257016"/>
    </source>
</evidence>
<comment type="function">
    <text evidence="2">Antitoxin component of a type II toxin-antitoxin (TA) system.</text>
</comment>
<dbReference type="InterPro" id="IPR036165">
    <property type="entry name" value="YefM-like_sf"/>
</dbReference>
<geneLocation type="plasmid" evidence="6">
    <name>CBM2636p</name>
</geneLocation>
<proteinExistence type="inferred from homology"/>
<keyword evidence="6" id="KW-0614">Plasmid</keyword>
<dbReference type="InterPro" id="IPR051416">
    <property type="entry name" value="phD-YefM_TA_antitoxins"/>
</dbReference>
<geneLocation type="plasmid" evidence="8">
    <name>cbm2589_p</name>
</geneLocation>
<evidence type="ECO:0000313" key="3">
    <source>
        <dbReference type="EMBL" id="SOY76974.1"/>
    </source>
</evidence>
<dbReference type="EMBL" id="OFSN01000060">
    <property type="protein sequence ID" value="SOY78076.1"/>
    <property type="molecule type" value="Genomic_DNA"/>
</dbReference>
<dbReference type="NCBIfam" id="TIGR01552">
    <property type="entry name" value="phd_fam"/>
    <property type="match status" value="1"/>
</dbReference>
<geneLocation type="plasmid" evidence="9">
    <name>cbm2586_p</name>
</geneLocation>
<dbReference type="EMBL" id="OGUU01000038">
    <property type="protein sequence ID" value="SPC25399.1"/>
    <property type="molecule type" value="Genomic_DNA"/>
</dbReference>
<dbReference type="Gene3D" id="3.40.1620.10">
    <property type="entry name" value="YefM-like domain"/>
    <property type="match status" value="1"/>
</dbReference>
<accession>A0A375CRP0</accession>
<dbReference type="EMBL" id="OFSP01000071">
    <property type="protein sequence ID" value="SOY76974.1"/>
    <property type="molecule type" value="Genomic_DNA"/>
</dbReference>
<dbReference type="Proteomes" id="UP000257139">
    <property type="component" value="Plasmid CBM2594_p"/>
</dbReference>
<dbReference type="OMA" id="MRSINIH"/>
<geneLocation type="plasmid" evidence="7">
    <name>cbm2636p</name>
</geneLocation>
<reference evidence="7 8" key="1">
    <citation type="submission" date="2018-01" db="EMBL/GenBank/DDBJ databases">
        <authorList>
            <person name="Clerissi C."/>
        </authorList>
    </citation>
    <scope>NUCLEOTIDE SEQUENCE [LARGE SCALE GENOMIC DNA]</scope>
    <source>
        <strain evidence="4">Cupriavidus taiwanensis LMG 19430</strain>
        <strain evidence="3">Cupriavidus taiwanensis STM 3521</strain>
        <strain evidence="5">Cupriavidus taiwanensis STM 6021</strain>
        <strain evidence="6">Cupriavidus taiwanensis SWF 66322</strain>
        <plasmid evidence="9">cbm2586_p</plasmid>
        <plasmid evidence="8">cbm2589_p</plasmid>
        <plasmid evidence="7">cbm2636p</plasmid>
        <plasmid evidence="6">CBM2636p</plasmid>
    </source>
</reference>
<evidence type="ECO:0000313" key="5">
    <source>
        <dbReference type="EMBL" id="SPC25399.1"/>
    </source>
</evidence>
<evidence type="ECO:0000313" key="7">
    <source>
        <dbReference type="Proteomes" id="UP000254259"/>
    </source>
</evidence>
<protein>
    <recommendedName>
        <fullName evidence="2">Antitoxin</fullName>
    </recommendedName>
</protein>
<evidence type="ECO:0000313" key="8">
    <source>
        <dbReference type="Proteomes" id="UP000256297"/>
    </source>
</evidence>
<dbReference type="SUPFAM" id="SSF143120">
    <property type="entry name" value="YefM-like"/>
    <property type="match status" value="1"/>
</dbReference>
<dbReference type="Proteomes" id="UP000257016">
    <property type="component" value="Unassembled WGS sequence"/>
</dbReference>
<name>A0A375CRP0_9BURK</name>
<dbReference type="EMBL" id="LT984815">
    <property type="protein sequence ID" value="SPD69732.1"/>
    <property type="molecule type" value="Genomic_DNA"/>
</dbReference>
<comment type="similarity">
    <text evidence="1 2">Belongs to the phD/YefM antitoxin family.</text>
</comment>
<gene>
    <name evidence="4" type="ORF">CBM2586_P390018</name>
    <name evidence="3" type="ORF">CBM2589_P380017</name>
    <name evidence="5" type="ORF">CBM2594_P310018</name>
    <name evidence="6" type="ORF">CBM2636_P20419</name>
</gene>
<dbReference type="Proteomes" id="UP000254259">
    <property type="component" value="Plasmid CBM2636p"/>
</dbReference>
<dbReference type="PANTHER" id="PTHR35377:SF4">
    <property type="entry name" value="PREVENT-HOST-DEATH FAMILY PROTEIN"/>
    <property type="match status" value="1"/>
</dbReference>
<dbReference type="AlphaFoldDB" id="A0A375CRP0"/>
<sequence>MQTVNIHEAKTHLSRLIEEVAAGDEVVIAKAGKPVVRIVPFAKPKPPRRLGGLLGKIRTADDFDAPLPDDLLAAFEGR</sequence>
<dbReference type="GeneID" id="29763710"/>
<evidence type="ECO:0000313" key="4">
    <source>
        <dbReference type="EMBL" id="SOY78076.1"/>
    </source>
</evidence>
<dbReference type="RefSeq" id="WP_012354826.1">
    <property type="nucleotide sequence ID" value="NZ_CBCRZP010000061.1"/>
</dbReference>
<evidence type="ECO:0000313" key="6">
    <source>
        <dbReference type="EMBL" id="SPD69732.1"/>
    </source>
</evidence>
<dbReference type="InterPro" id="IPR006442">
    <property type="entry name" value="Antitoxin_Phd/YefM"/>
</dbReference>
<dbReference type="Pfam" id="PF02604">
    <property type="entry name" value="PhdYeFM_antitox"/>
    <property type="match status" value="1"/>
</dbReference>
<evidence type="ECO:0000256" key="2">
    <source>
        <dbReference type="RuleBase" id="RU362080"/>
    </source>
</evidence>
<evidence type="ECO:0000256" key="1">
    <source>
        <dbReference type="ARBA" id="ARBA00009981"/>
    </source>
</evidence>